<comment type="catalytic activity">
    <reaction evidence="8">
        <text>S-hexadecanoyl-N-acetylcysteamine + H2O = N-acetylcysteamine + hexadecanoate + H(+)</text>
        <dbReference type="Rhea" id="RHEA:84099"/>
        <dbReference type="ChEBI" id="CHEBI:7896"/>
        <dbReference type="ChEBI" id="CHEBI:15377"/>
        <dbReference type="ChEBI" id="CHEBI:15378"/>
        <dbReference type="ChEBI" id="CHEBI:74410"/>
        <dbReference type="ChEBI" id="CHEBI:233601"/>
    </reaction>
</comment>
<dbReference type="CTD" id="9374"/>
<keyword evidence="4" id="KW-0378">Hydrolase</keyword>
<dbReference type="SUPFAM" id="SSF53474">
    <property type="entry name" value="alpha/beta-Hydrolases"/>
    <property type="match status" value="2"/>
</dbReference>
<dbReference type="PANTHER" id="PTHR11247">
    <property type="entry name" value="PALMITOYL-PROTEIN THIOESTERASE/DOLICHYLDIPHOSPHATASE 1"/>
    <property type="match status" value="1"/>
</dbReference>
<keyword evidence="5" id="KW-0325">Glycoprotein</keyword>
<evidence type="ECO:0000256" key="6">
    <source>
        <dbReference type="ARBA" id="ARBA00023228"/>
    </source>
</evidence>
<evidence type="ECO:0000256" key="1">
    <source>
        <dbReference type="ARBA" id="ARBA00004371"/>
    </source>
</evidence>
<proteinExistence type="inferred from homology"/>
<keyword evidence="6" id="KW-0458">Lysosome</keyword>
<evidence type="ECO:0000256" key="9">
    <source>
        <dbReference type="ARBA" id="ARBA00093353"/>
    </source>
</evidence>
<dbReference type="PANTHER" id="PTHR11247:SF27">
    <property type="entry name" value="LYSOSOMAL THIOESTERASE PPT2"/>
    <property type="match status" value="1"/>
</dbReference>
<dbReference type="PaxDb" id="121845-A0A1S4EGV7"/>
<sequence length="344" mass="39107">MNTFFQLTLLLILNGVNLKLVENPNSNQDSHHETDKAHEEVLPSGDNVDMKRYRPVLVIHGILSGNKTLEKFKERIERFHPGTKVVIPDNYSNWASLEPMWNQVLFFGSLVMKMSQNHPEGIHLIGYSQGGLIARGILEQFPNHNVRNFISLSSPHGGQYGTKFLHTHSSPSCQFGHFTEDESVVELRDTKMYTENSLGLRTLDKQGKLVLISVPGVDHFQWHNNPTVIDQHVLKFLPFINNLNATPNSNLFKLGLLRLHRMVLIGGPNDSVITPWQSSQFGHFTEDESVVELRDTKMYTKNSLGLRTLDKQGKLVLISVPGVDHFQWHNNPTVIDQHVLPYLD</sequence>
<evidence type="ECO:0000256" key="5">
    <source>
        <dbReference type="ARBA" id="ARBA00023180"/>
    </source>
</evidence>
<comment type="subcellular location">
    <subcellularLocation>
        <location evidence="1">Lysosome</location>
    </subcellularLocation>
</comment>
<evidence type="ECO:0000256" key="10">
    <source>
        <dbReference type="SAM" id="SignalP"/>
    </source>
</evidence>
<dbReference type="STRING" id="121845.A0A1S4EGV7"/>
<dbReference type="OMA" id="PHHIPLY"/>
<protein>
    <recommendedName>
        <fullName evidence="7">palmitoyl-CoA hydrolase</fullName>
        <ecNumber evidence="7">3.1.2.2</ecNumber>
    </recommendedName>
</protein>
<dbReference type="Gene3D" id="3.40.50.1820">
    <property type="entry name" value="alpha/beta hydrolase"/>
    <property type="match status" value="3"/>
</dbReference>
<evidence type="ECO:0000256" key="3">
    <source>
        <dbReference type="ARBA" id="ARBA00022729"/>
    </source>
</evidence>
<evidence type="ECO:0000256" key="7">
    <source>
        <dbReference type="ARBA" id="ARBA00038848"/>
    </source>
</evidence>
<comment type="similarity">
    <text evidence="2">Belongs to the palmitoyl-protein thioesterase family.</text>
</comment>
<name>A0A1S4EGV7_DIACI</name>
<reference evidence="12" key="1">
    <citation type="submission" date="2025-08" db="UniProtKB">
        <authorList>
            <consortium name="RefSeq"/>
        </authorList>
    </citation>
    <scope>IDENTIFICATION</scope>
</reference>
<evidence type="ECO:0000256" key="4">
    <source>
        <dbReference type="ARBA" id="ARBA00022801"/>
    </source>
</evidence>
<keyword evidence="3 10" id="KW-0732">Signal</keyword>
<dbReference type="Pfam" id="PF02089">
    <property type="entry name" value="Palm_thioest"/>
    <property type="match status" value="3"/>
</dbReference>
<evidence type="ECO:0000256" key="8">
    <source>
        <dbReference type="ARBA" id="ARBA00093223"/>
    </source>
</evidence>
<evidence type="ECO:0000313" key="12">
    <source>
        <dbReference type="RefSeq" id="XP_017301446.1"/>
    </source>
</evidence>
<dbReference type="EC" id="3.1.2.2" evidence="7"/>
<dbReference type="RefSeq" id="XP_017301446.1">
    <property type="nucleotide sequence ID" value="XM_017445957.2"/>
</dbReference>
<evidence type="ECO:0000256" key="2">
    <source>
        <dbReference type="ARBA" id="ARBA00010758"/>
    </source>
</evidence>
<evidence type="ECO:0000313" key="11">
    <source>
        <dbReference type="Proteomes" id="UP000079169"/>
    </source>
</evidence>
<dbReference type="GeneID" id="103513806"/>
<dbReference type="AlphaFoldDB" id="A0A1S4EGV7"/>
<organism evidence="11 12">
    <name type="scientific">Diaphorina citri</name>
    <name type="common">Asian citrus psyllid</name>
    <dbReference type="NCBI Taxonomy" id="121845"/>
    <lineage>
        <taxon>Eukaryota</taxon>
        <taxon>Metazoa</taxon>
        <taxon>Ecdysozoa</taxon>
        <taxon>Arthropoda</taxon>
        <taxon>Hexapoda</taxon>
        <taxon>Insecta</taxon>
        <taxon>Pterygota</taxon>
        <taxon>Neoptera</taxon>
        <taxon>Paraneoptera</taxon>
        <taxon>Hemiptera</taxon>
        <taxon>Sternorrhyncha</taxon>
        <taxon>Psylloidea</taxon>
        <taxon>Psyllidae</taxon>
        <taxon>Diaphorininae</taxon>
        <taxon>Diaphorina</taxon>
    </lineage>
</organism>
<dbReference type="GO" id="GO:0005764">
    <property type="term" value="C:lysosome"/>
    <property type="evidence" value="ECO:0007669"/>
    <property type="project" value="UniProtKB-SubCell"/>
</dbReference>
<feature type="signal peptide" evidence="10">
    <location>
        <begin position="1"/>
        <end position="18"/>
    </location>
</feature>
<keyword evidence="11" id="KW-1185">Reference proteome</keyword>
<dbReference type="KEGG" id="dci:103513806"/>
<dbReference type="Proteomes" id="UP000079169">
    <property type="component" value="Unplaced"/>
</dbReference>
<dbReference type="GO" id="GO:0016790">
    <property type="term" value="F:thiolester hydrolase activity"/>
    <property type="evidence" value="ECO:0007669"/>
    <property type="project" value="TreeGrafter"/>
</dbReference>
<comment type="function">
    <text evidence="9">Catalyzes the cleavage of thioester bonds from S-palmitoyl-CoA or S-palmitoyl-N-acetylcysteamine (unbranched structures) but does not have activity against palmitoylcysteine or palmitoylated proteins, branched structures or bulky head groups. Conversely, hydrolyzes both long and short chain fatty acyl-CoA substrate.</text>
</comment>
<feature type="chain" id="PRO_5010387238" description="palmitoyl-CoA hydrolase" evidence="10">
    <location>
        <begin position="19"/>
        <end position="344"/>
    </location>
</feature>
<gene>
    <name evidence="12" type="primary">LOC103513806</name>
</gene>
<dbReference type="InterPro" id="IPR029058">
    <property type="entry name" value="AB_hydrolase_fold"/>
</dbReference>
<accession>A0A1S4EGV7</accession>